<organism evidence="3">
    <name type="scientific">Schistocephalus solidus</name>
    <name type="common">Tapeworm</name>
    <dbReference type="NCBI Taxonomy" id="70667"/>
    <lineage>
        <taxon>Eukaryota</taxon>
        <taxon>Metazoa</taxon>
        <taxon>Spiralia</taxon>
        <taxon>Lophotrochozoa</taxon>
        <taxon>Platyhelminthes</taxon>
        <taxon>Cestoda</taxon>
        <taxon>Eucestoda</taxon>
        <taxon>Diphyllobothriidea</taxon>
        <taxon>Diphyllobothriidae</taxon>
        <taxon>Schistocephalus</taxon>
    </lineage>
</organism>
<dbReference type="Proteomes" id="UP000275846">
    <property type="component" value="Unassembled WGS sequence"/>
</dbReference>
<dbReference type="AlphaFoldDB" id="A0A183S761"/>
<evidence type="ECO:0000313" key="2">
    <source>
        <dbReference type="Proteomes" id="UP000275846"/>
    </source>
</evidence>
<accession>A0A183S761</accession>
<dbReference type="EMBL" id="UYSU01000027">
    <property type="protein sequence ID" value="VDL81065.1"/>
    <property type="molecule type" value="Genomic_DNA"/>
</dbReference>
<evidence type="ECO:0000313" key="1">
    <source>
        <dbReference type="EMBL" id="VDL81065.1"/>
    </source>
</evidence>
<sequence length="152" mass="16964">MADLAGLKDSENCANSSLTTCTKASGQIKSFSSLTTDTEYRKFKNHFYNLTERVSYSVPDVNGGFIVGNSVKVDRWREHFEQLLNFYEQLITPALSSAAEFRPSPAYAVSCDPPPRESCRVKQRLHDKNKHGEDGIFAEIYKDCVDTGGLVS</sequence>
<name>A0A183S761_SCHSO</name>
<proteinExistence type="predicted"/>
<reference evidence="3" key="1">
    <citation type="submission" date="2016-06" db="UniProtKB">
        <authorList>
            <consortium name="WormBaseParasite"/>
        </authorList>
    </citation>
    <scope>IDENTIFICATION</scope>
</reference>
<dbReference type="WBParaSite" id="SSLN_0000006101-mRNA-1">
    <property type="protein sequence ID" value="SSLN_0000006101-mRNA-1"/>
    <property type="gene ID" value="SSLN_0000006101"/>
</dbReference>
<evidence type="ECO:0000313" key="3">
    <source>
        <dbReference type="WBParaSite" id="SSLN_0000006101-mRNA-1"/>
    </source>
</evidence>
<protein>
    <submittedName>
        <fullName evidence="3">Myotubularin phosphatase domain-containing protein</fullName>
    </submittedName>
</protein>
<reference evidence="1 2" key="2">
    <citation type="submission" date="2018-11" db="EMBL/GenBank/DDBJ databases">
        <authorList>
            <consortium name="Pathogen Informatics"/>
        </authorList>
    </citation>
    <scope>NUCLEOTIDE SEQUENCE [LARGE SCALE GENOMIC DNA]</scope>
    <source>
        <strain evidence="1 2">NST_G2</strain>
    </source>
</reference>
<gene>
    <name evidence="1" type="ORF">SSLN_LOCUS59</name>
</gene>
<keyword evidence="2" id="KW-1185">Reference proteome</keyword>